<accession>A0MM10</accession>
<gene>
    <name evidence="2" type="primary">Dhrs7</name>
</gene>
<dbReference type="PANTHER" id="PTHR44269">
    <property type="entry name" value="DEHYDROGENASE/REDUCTASE SDR FAMILY MEMBER 7-RELATED"/>
    <property type="match status" value="1"/>
</dbReference>
<proteinExistence type="predicted"/>
<protein>
    <submittedName>
        <fullName evidence="2">Dhrs7</fullName>
    </submittedName>
</protein>
<name>A0MM10_BRABE</name>
<dbReference type="AlphaFoldDB" id="A0MM10"/>
<dbReference type="Pfam" id="PF00106">
    <property type="entry name" value="adh_short"/>
    <property type="match status" value="1"/>
</dbReference>
<dbReference type="InterPro" id="IPR036291">
    <property type="entry name" value="NAD(P)-bd_dom_sf"/>
</dbReference>
<keyword evidence="1" id="KW-0560">Oxidoreductase</keyword>
<evidence type="ECO:0000313" key="2">
    <source>
        <dbReference type="EMBL" id="ABK54273.1"/>
    </source>
</evidence>
<dbReference type="GO" id="GO:0016491">
    <property type="term" value="F:oxidoreductase activity"/>
    <property type="evidence" value="ECO:0007669"/>
    <property type="project" value="UniProtKB-KW"/>
</dbReference>
<organism evidence="2">
    <name type="scientific">Branchiostoma belcheri</name>
    <name type="common">Amphioxus</name>
    <dbReference type="NCBI Taxonomy" id="7741"/>
    <lineage>
        <taxon>Eukaryota</taxon>
        <taxon>Metazoa</taxon>
        <taxon>Chordata</taxon>
        <taxon>Cephalochordata</taxon>
        <taxon>Leptocardii</taxon>
        <taxon>Amphioxiformes</taxon>
        <taxon>Branchiostomatidae</taxon>
        <taxon>Branchiostoma</taxon>
    </lineage>
</organism>
<sequence length="525" mass="58269">MEGNVASRLHSNTHALDTLGKLRQAAGDIYQVQAVLSAYEIWQSGVSQIWEVFPHKKELSFPASLKRPNGRCMSNTSTYCKELPWHHTLVYGRSTFKNCSEHHSQKVKLTYRYSARRPLAKQTTKRPAEGPDGPSISHRKAYEITTMLDLIIYGVLVVMLVQLVRLRMSDGDLSLMWCERFGESPARLAGQVVWITGASSGIGEALAVELGRLGARLVLSARREGELRRVQQRCVETGKVTDNDVLVVPLDSVAYDTHAGCVEHVLAHFGRVDILVNNSGRTQRSVFWETSLDGDRSLLDLDVVGQVSLTKAVLPHMMERGEGQIAVVSSLAGLLPAPRQSAYSGSKFALHGMFGALRAELHAFDINVLIVCPGPVESNITQNAMVGEPSKSLNLEPKLDPVHADDMSAARCARLFTVGMANRLEEIWIAKNPPLNNVYMYTYLPFMRNRRASAGCNGVVVGSDEEGAFPWSPDMVKICCYGTCNSDTRYPDRVPGVRFFPFHKPKTRMDDCLRWIRAYAHSAQP</sequence>
<dbReference type="InterPro" id="IPR053011">
    <property type="entry name" value="SDR_family_member_7"/>
</dbReference>
<dbReference type="InterPro" id="IPR020904">
    <property type="entry name" value="Sc_DH/Rdtase_CS"/>
</dbReference>
<evidence type="ECO:0000256" key="1">
    <source>
        <dbReference type="ARBA" id="ARBA00023002"/>
    </source>
</evidence>
<dbReference type="InterPro" id="IPR002347">
    <property type="entry name" value="SDR_fam"/>
</dbReference>
<dbReference type="PRINTS" id="PR00080">
    <property type="entry name" value="SDRFAMILY"/>
</dbReference>
<dbReference type="PRINTS" id="PR00081">
    <property type="entry name" value="GDHRDH"/>
</dbReference>
<dbReference type="Gene3D" id="3.40.50.720">
    <property type="entry name" value="NAD(P)-binding Rossmann-like Domain"/>
    <property type="match status" value="1"/>
</dbReference>
<dbReference type="PROSITE" id="PS00061">
    <property type="entry name" value="ADH_SHORT"/>
    <property type="match status" value="1"/>
</dbReference>
<dbReference type="EMBL" id="DQ991501">
    <property type="protein sequence ID" value="ABK54273.1"/>
    <property type="molecule type" value="Genomic_DNA"/>
</dbReference>
<dbReference type="SUPFAM" id="SSF51735">
    <property type="entry name" value="NAD(P)-binding Rossmann-fold domains"/>
    <property type="match status" value="1"/>
</dbReference>
<reference evidence="2" key="1">
    <citation type="journal article" date="2010" name="Genes Genet. Syst.">
        <title>Comparative genomic analysis reveals the evolutionary conservation of Pax gene family.</title>
        <authorList>
            <person name="Wang W."/>
            <person name="Zhong J."/>
            <person name="Wang Y.-Q."/>
        </authorList>
    </citation>
    <scope>NUCLEOTIDE SEQUENCE</scope>
</reference>
<dbReference type="PANTHER" id="PTHR44269:SF1">
    <property type="entry name" value="DEHYDROGENASE_REDUCTASE SDR FAMILY MEMBER 7"/>
    <property type="match status" value="1"/>
</dbReference>